<organism evidence="5 6">
    <name type="scientific">Phytophthora ramorum</name>
    <name type="common">Sudden oak death agent</name>
    <dbReference type="NCBI Taxonomy" id="164328"/>
    <lineage>
        <taxon>Eukaryota</taxon>
        <taxon>Sar</taxon>
        <taxon>Stramenopiles</taxon>
        <taxon>Oomycota</taxon>
        <taxon>Peronosporomycetes</taxon>
        <taxon>Peronosporales</taxon>
        <taxon>Peronosporaceae</taxon>
        <taxon>Phytophthora</taxon>
    </lineage>
</organism>
<protein>
    <recommendedName>
        <fullName evidence="4">Apple domain-containing protein</fullName>
    </recommendedName>
</protein>
<dbReference type="GO" id="GO:0006508">
    <property type="term" value="P:proteolysis"/>
    <property type="evidence" value="ECO:0007669"/>
    <property type="project" value="InterPro"/>
</dbReference>
<accession>H3GDG9</accession>
<dbReference type="AlphaFoldDB" id="H3GDG9"/>
<evidence type="ECO:0000259" key="4">
    <source>
        <dbReference type="SMART" id="SM00223"/>
    </source>
</evidence>
<dbReference type="OMA" id="SADQCCE"/>
<sequence length="1159" mass="128519">MLSRGGPFQALTLTNEQQQHCHDCTVQLLDRTLRSYDERDGQGEDGRPTTPLRHANLDSSRWKLLKTRSDASLYTERNNSVRRDLNLLGGEWENPLVVLMAGTIRGNLDEIMFGLETPDTASFCIRNELFTKQPVDCAVLAEVSGPTESDPFRFLGVTWMMYEHKWPLKTVVRPRDFVEIMSTGTMTRANGDRIGYEVVQPVKLARCPPLPGPVLRSKVMYGAVFKQQEPGVVDVFVHTYVETQGMIIDKLVVSITWKAAIAYWDAPHLAELKKLQWCMDHCRSERQKEQQRASSAALGVCNQCFARRSMMKRRDSVDEDERSNCILCASPTCWKCRMERSLKVPDENNERLKDQLVVLCQPCLMFVQRLGAADIARLNHKQRLQQQPSCLFAADEAEEITTAPIATTTAATSPSATTAASTGLTCGTQLKNIYYHGLNLQTLTASDAAACCDLCSAYDGCVLYTYFHSSSTGQSLCYLKSGAGEKTNYADSSSVTAVSAFMVSTTSAPTPTTTNPTTATPLVCSEKLDGVFYSDYTIYEFSTDSADQCCEYCSQLAGKGCVLYTLYVSKSDGVQRCLLKSAAGATTNYTNSDDLTVVSAFLPASEIPTPTPTTECTVAEGQYCGNAQGTTCCESDSYCQPWNTNYYQCIGLPDGCGDLETDVDYFGNDLSSALTLYPWLCCSLCQETEGCNAYTFVNLDPAGPTCYMKTSAAGRVANVGSLSGVPLSKATCNGTVDKPTEAFHLIHKREVEQMSQTFLMPAVELPVTDAHNRTGQLDKRNVMAPKGAPFQALNLTLDEEQHCRDRSFQLLDRTLRSYDERDGQEDNGQPSVPLHHSNLDSTRWKQLKTQTSASLYVERSSSVHRDDNILGGDWKNPMVFLMVGTIHGNLDEVMLGVETPIIASLRDRKEVLAMQPVDCAVLAELTGPTEADPFQYRGIQWMFFQHGWPLKAVSSPRDFVTLASKGTMTRANGDRIGYQVVQPAKLPQCPPLPGSIRTNLMYAAIFKQQAPGIVDVFVQTYIETLSTLLNKVVVSATWKSTLDLWLAPQFAEMKKLQWCLANCKAQRRQLQRQASPSAKNVCKQCMEKRKMRGSDVEDKTSCVLCVSPTCSTCRVERTLEAIDERRLKMTDQVVIVCQACMVFVQHMRPVDIVRQSLAP</sequence>
<dbReference type="EMBL" id="DS566001">
    <property type="status" value="NOT_ANNOTATED_CDS"/>
    <property type="molecule type" value="Genomic_DNA"/>
</dbReference>
<dbReference type="VEuPathDB" id="FungiDB:KRP23_4472"/>
<feature type="domain" description="Apple" evidence="4">
    <location>
        <begin position="426"/>
        <end position="500"/>
    </location>
</feature>
<keyword evidence="6" id="KW-1185">Reference proteome</keyword>
<keyword evidence="1" id="KW-0677">Repeat</keyword>
<feature type="region of interest" description="Disordered" evidence="3">
    <location>
        <begin position="820"/>
        <end position="840"/>
    </location>
</feature>
<feature type="domain" description="Apple" evidence="4">
    <location>
        <begin position="656"/>
        <end position="732"/>
    </location>
</feature>
<dbReference type="InParanoid" id="H3GDG9"/>
<name>H3GDG9_PHYRM</name>
<proteinExistence type="predicted"/>
<evidence type="ECO:0000256" key="1">
    <source>
        <dbReference type="ARBA" id="ARBA00022737"/>
    </source>
</evidence>
<dbReference type="InterPro" id="IPR003609">
    <property type="entry name" value="Pan_app"/>
</dbReference>
<feature type="domain" description="Apple" evidence="4">
    <location>
        <begin position="524"/>
        <end position="606"/>
    </location>
</feature>
<dbReference type="PANTHER" id="PTHR13510:SF44">
    <property type="entry name" value="RABENOSYN-5"/>
    <property type="match status" value="1"/>
</dbReference>
<dbReference type="VEuPathDB" id="FungiDB:KRP23_4471"/>
<evidence type="ECO:0000256" key="3">
    <source>
        <dbReference type="SAM" id="MobiDB-lite"/>
    </source>
</evidence>
<evidence type="ECO:0000256" key="2">
    <source>
        <dbReference type="ARBA" id="ARBA00023157"/>
    </source>
</evidence>
<dbReference type="Proteomes" id="UP000005238">
    <property type="component" value="Unassembled WGS sequence"/>
</dbReference>
<reference evidence="5" key="2">
    <citation type="submission" date="2015-06" db="UniProtKB">
        <authorList>
            <consortium name="EnsemblProtists"/>
        </authorList>
    </citation>
    <scope>IDENTIFICATION</scope>
    <source>
        <strain evidence="5">Pr102</strain>
    </source>
</reference>
<dbReference type="STRING" id="164328.H3GDG9"/>
<keyword evidence="2" id="KW-1015">Disulfide bond</keyword>
<dbReference type="GO" id="GO:0005576">
    <property type="term" value="C:extracellular region"/>
    <property type="evidence" value="ECO:0007669"/>
    <property type="project" value="InterPro"/>
</dbReference>
<evidence type="ECO:0000313" key="6">
    <source>
        <dbReference type="Proteomes" id="UP000005238"/>
    </source>
</evidence>
<dbReference type="Pfam" id="PF14295">
    <property type="entry name" value="PAN_4"/>
    <property type="match status" value="3"/>
</dbReference>
<dbReference type="InterPro" id="IPR023393">
    <property type="entry name" value="START-like_dom_sf"/>
</dbReference>
<dbReference type="PANTHER" id="PTHR13510">
    <property type="entry name" value="FYVE-FINGER-CONTAINING RAB5 EFFECTOR PROTEIN RABENOSYN-5-RELATED"/>
    <property type="match status" value="1"/>
</dbReference>
<evidence type="ECO:0000313" key="5">
    <source>
        <dbReference type="EnsemblProtists" id="Phyra73603"/>
    </source>
</evidence>
<dbReference type="InterPro" id="IPR000177">
    <property type="entry name" value="Apple"/>
</dbReference>
<dbReference type="CDD" id="cd01100">
    <property type="entry name" value="APPLE_Factor_XI_like"/>
    <property type="match status" value="2"/>
</dbReference>
<dbReference type="VEuPathDB" id="FungiDB:KRP23_4473"/>
<dbReference type="VEuPathDB" id="FungiDB:KRP22_2299"/>
<dbReference type="InterPro" id="IPR052727">
    <property type="entry name" value="Rab4/Rab5_effector"/>
</dbReference>
<dbReference type="SMART" id="SM00223">
    <property type="entry name" value="APPLE"/>
    <property type="match status" value="3"/>
</dbReference>
<reference evidence="6" key="1">
    <citation type="journal article" date="2006" name="Science">
        <title>Phytophthora genome sequences uncover evolutionary origins and mechanisms of pathogenesis.</title>
        <authorList>
            <person name="Tyler B.M."/>
            <person name="Tripathy S."/>
            <person name="Zhang X."/>
            <person name="Dehal P."/>
            <person name="Jiang R.H."/>
            <person name="Aerts A."/>
            <person name="Arredondo F.D."/>
            <person name="Baxter L."/>
            <person name="Bensasson D."/>
            <person name="Beynon J.L."/>
            <person name="Chapman J."/>
            <person name="Damasceno C.M."/>
            <person name="Dorrance A.E."/>
            <person name="Dou D."/>
            <person name="Dickerman A.W."/>
            <person name="Dubchak I.L."/>
            <person name="Garbelotto M."/>
            <person name="Gijzen M."/>
            <person name="Gordon S.G."/>
            <person name="Govers F."/>
            <person name="Grunwald N.J."/>
            <person name="Huang W."/>
            <person name="Ivors K.L."/>
            <person name="Jones R.W."/>
            <person name="Kamoun S."/>
            <person name="Krampis K."/>
            <person name="Lamour K.H."/>
            <person name="Lee M.K."/>
            <person name="McDonald W.H."/>
            <person name="Medina M."/>
            <person name="Meijer H.J."/>
            <person name="Nordberg E.K."/>
            <person name="Maclean D.J."/>
            <person name="Ospina-Giraldo M.D."/>
            <person name="Morris P.F."/>
            <person name="Phuntumart V."/>
            <person name="Putnam N.H."/>
            <person name="Rash S."/>
            <person name="Rose J.K."/>
            <person name="Sakihama Y."/>
            <person name="Salamov A.A."/>
            <person name="Savidor A."/>
            <person name="Scheuring C.F."/>
            <person name="Smith B.M."/>
            <person name="Sobral B.W."/>
            <person name="Terry A."/>
            <person name="Torto-Alalibo T.A."/>
            <person name="Win J."/>
            <person name="Xu Z."/>
            <person name="Zhang H."/>
            <person name="Grigoriev I.V."/>
            <person name="Rokhsar D.S."/>
            <person name="Boore J.L."/>
        </authorList>
    </citation>
    <scope>NUCLEOTIDE SEQUENCE [LARGE SCALE GENOMIC DNA]</scope>
    <source>
        <strain evidence="6">Pr102</strain>
    </source>
</reference>
<dbReference type="Gene3D" id="3.30.530.20">
    <property type="match status" value="2"/>
</dbReference>
<dbReference type="eggNOG" id="ENOG502SH5Y">
    <property type="taxonomic scope" value="Eukaryota"/>
</dbReference>
<dbReference type="HOGENOM" id="CLU_004827_0_0_1"/>
<dbReference type="Gene3D" id="3.50.4.10">
    <property type="entry name" value="Hepatocyte Growth Factor"/>
    <property type="match status" value="3"/>
</dbReference>
<dbReference type="VEuPathDB" id="FungiDB:KRP22_2300"/>
<dbReference type="EnsemblProtists" id="Phyra73603">
    <property type="protein sequence ID" value="Phyra73603"/>
    <property type="gene ID" value="Phyra73603"/>
</dbReference>